<name>A0A0R1QM93_9LACO</name>
<protein>
    <submittedName>
        <fullName evidence="1">Uncharacterized protein</fullName>
    </submittedName>
</protein>
<organism evidence="1 2">
    <name type="scientific">Lacticaseibacillus manihotivorans DSM 13343 = JCM 12514</name>
    <dbReference type="NCBI Taxonomy" id="1423769"/>
    <lineage>
        <taxon>Bacteria</taxon>
        <taxon>Bacillati</taxon>
        <taxon>Bacillota</taxon>
        <taxon>Bacilli</taxon>
        <taxon>Lactobacillales</taxon>
        <taxon>Lactobacillaceae</taxon>
        <taxon>Lacticaseibacillus</taxon>
    </lineage>
</organism>
<evidence type="ECO:0000313" key="2">
    <source>
        <dbReference type="Proteomes" id="UP000051790"/>
    </source>
</evidence>
<comment type="caution">
    <text evidence="1">The sequence shown here is derived from an EMBL/GenBank/DDBJ whole genome shotgun (WGS) entry which is preliminary data.</text>
</comment>
<proteinExistence type="predicted"/>
<reference evidence="1 2" key="1">
    <citation type="journal article" date="2015" name="Genome Announc.">
        <title>Expanding the biotechnology potential of lactobacilli through comparative genomics of 213 strains and associated genera.</title>
        <authorList>
            <person name="Sun Z."/>
            <person name="Harris H.M."/>
            <person name="McCann A."/>
            <person name="Guo C."/>
            <person name="Argimon S."/>
            <person name="Zhang W."/>
            <person name="Yang X."/>
            <person name="Jeffery I.B."/>
            <person name="Cooney J.C."/>
            <person name="Kagawa T.F."/>
            <person name="Liu W."/>
            <person name="Song Y."/>
            <person name="Salvetti E."/>
            <person name="Wrobel A."/>
            <person name="Rasinkangas P."/>
            <person name="Parkhill J."/>
            <person name="Rea M.C."/>
            <person name="O'Sullivan O."/>
            <person name="Ritari J."/>
            <person name="Douillard F.P."/>
            <person name="Paul Ross R."/>
            <person name="Yang R."/>
            <person name="Briner A.E."/>
            <person name="Felis G.E."/>
            <person name="de Vos W.M."/>
            <person name="Barrangou R."/>
            <person name="Klaenhammer T.R."/>
            <person name="Caufield P.W."/>
            <person name="Cui Y."/>
            <person name="Zhang H."/>
            <person name="O'Toole P.W."/>
        </authorList>
    </citation>
    <scope>NUCLEOTIDE SEQUENCE [LARGE SCALE GENOMIC DNA]</scope>
    <source>
        <strain evidence="1 2">DSM 13343</strain>
    </source>
</reference>
<keyword evidence="2" id="KW-1185">Reference proteome</keyword>
<dbReference type="PATRIC" id="fig|1423769.4.peg.655"/>
<dbReference type="EMBL" id="AZEU01000120">
    <property type="protein sequence ID" value="KRL45625.1"/>
    <property type="molecule type" value="Genomic_DNA"/>
</dbReference>
<dbReference type="Proteomes" id="UP000051790">
    <property type="component" value="Unassembled WGS sequence"/>
</dbReference>
<accession>A0A0R1QM93</accession>
<gene>
    <name evidence="1" type="ORF">FD01_GL000614</name>
</gene>
<dbReference type="AlphaFoldDB" id="A0A0R1QM93"/>
<evidence type="ECO:0000313" key="1">
    <source>
        <dbReference type="EMBL" id="KRL45625.1"/>
    </source>
</evidence>
<sequence length="50" mass="5829">MKEWPLQAKSANVLKAKNRELTILIETIVKFLQNVHKAHETGIHFVGFWL</sequence>